<organism evidence="2 3">
    <name type="scientific">Parascaris equorum</name>
    <name type="common">Equine roundworm</name>
    <dbReference type="NCBI Taxonomy" id="6256"/>
    <lineage>
        <taxon>Eukaryota</taxon>
        <taxon>Metazoa</taxon>
        <taxon>Ecdysozoa</taxon>
        <taxon>Nematoda</taxon>
        <taxon>Chromadorea</taxon>
        <taxon>Rhabditida</taxon>
        <taxon>Spirurina</taxon>
        <taxon>Ascaridomorpha</taxon>
        <taxon>Ascaridoidea</taxon>
        <taxon>Ascarididae</taxon>
        <taxon>Parascaris</taxon>
    </lineage>
</organism>
<name>A0A914RC61_PAREQ</name>
<protein>
    <submittedName>
        <fullName evidence="3">Uncharacterized protein</fullName>
    </submittedName>
</protein>
<accession>A0A914RC61</accession>
<sequence>TLTGPTTDPKGRKKPRPDITKHQYSVAGVESVRPSTIASCVQKKFETFAPTQQSRRNQIKEKKQMLHSFVIRTYFILYTKFKEGNETEITTISDITSDFQLDIYISEMWLDPALDFSWMEPCKYNLSL</sequence>
<proteinExistence type="predicted"/>
<evidence type="ECO:0000313" key="2">
    <source>
        <dbReference type="Proteomes" id="UP000887564"/>
    </source>
</evidence>
<keyword evidence="2" id="KW-1185">Reference proteome</keyword>
<feature type="region of interest" description="Disordered" evidence="1">
    <location>
        <begin position="1"/>
        <end position="20"/>
    </location>
</feature>
<evidence type="ECO:0000313" key="3">
    <source>
        <dbReference type="WBParaSite" id="PEQ_0000408301-mRNA-1"/>
    </source>
</evidence>
<reference evidence="3" key="1">
    <citation type="submission" date="2022-11" db="UniProtKB">
        <authorList>
            <consortium name="WormBaseParasite"/>
        </authorList>
    </citation>
    <scope>IDENTIFICATION</scope>
</reference>
<dbReference type="Proteomes" id="UP000887564">
    <property type="component" value="Unplaced"/>
</dbReference>
<evidence type="ECO:0000256" key="1">
    <source>
        <dbReference type="SAM" id="MobiDB-lite"/>
    </source>
</evidence>
<dbReference type="AlphaFoldDB" id="A0A914RC61"/>
<dbReference type="WBParaSite" id="PEQ_0000408301-mRNA-1">
    <property type="protein sequence ID" value="PEQ_0000408301-mRNA-1"/>
    <property type="gene ID" value="PEQ_0000408301"/>
</dbReference>